<dbReference type="InterPro" id="IPR011701">
    <property type="entry name" value="MFS"/>
</dbReference>
<dbReference type="InterPro" id="IPR036259">
    <property type="entry name" value="MFS_trans_sf"/>
</dbReference>
<keyword evidence="6 7" id="KW-0472">Membrane</keyword>
<reference evidence="9 10" key="1">
    <citation type="submission" date="2018-06" db="EMBL/GenBank/DDBJ databases">
        <title>Whole Genome Sequence of an efficient microsymbiont, Rhizobium tropici.</title>
        <authorList>
            <person name="Srinivasan R."/>
            <person name="Singh H.V."/>
            <person name="Srivastava R."/>
            <person name="Kumari B."/>
            <person name="Radhakrishna A."/>
        </authorList>
    </citation>
    <scope>NUCLEOTIDE SEQUENCE [LARGE SCALE GENOMIC DNA]</scope>
    <source>
        <strain evidence="9 10">IGFRI Rhizo-19</strain>
    </source>
</reference>
<feature type="transmembrane region" description="Helical" evidence="7">
    <location>
        <begin position="107"/>
        <end position="128"/>
    </location>
</feature>
<accession>A0A329Y1M0</accession>
<feature type="transmembrane region" description="Helical" evidence="7">
    <location>
        <begin position="42"/>
        <end position="65"/>
    </location>
</feature>
<feature type="transmembrane region" description="Helical" evidence="7">
    <location>
        <begin position="208"/>
        <end position="227"/>
    </location>
</feature>
<dbReference type="AlphaFoldDB" id="A0A329Y1M0"/>
<feature type="transmembrane region" description="Helical" evidence="7">
    <location>
        <begin position="371"/>
        <end position="389"/>
    </location>
</feature>
<dbReference type="Pfam" id="PF07690">
    <property type="entry name" value="MFS_1"/>
    <property type="match status" value="1"/>
</dbReference>
<keyword evidence="4 7" id="KW-0812">Transmembrane</keyword>
<feature type="transmembrane region" description="Helical" evidence="7">
    <location>
        <begin position="341"/>
        <end position="365"/>
    </location>
</feature>
<dbReference type="RefSeq" id="WP_112345510.1">
    <property type="nucleotide sequence ID" value="NZ_QMKK01000061.1"/>
</dbReference>
<name>A0A329Y1M0_RHITR</name>
<dbReference type="GO" id="GO:0022857">
    <property type="term" value="F:transmembrane transporter activity"/>
    <property type="evidence" value="ECO:0007669"/>
    <property type="project" value="InterPro"/>
</dbReference>
<dbReference type="InterPro" id="IPR020846">
    <property type="entry name" value="MFS_dom"/>
</dbReference>
<dbReference type="OrthoDB" id="9810492at2"/>
<dbReference type="PANTHER" id="PTHR23517">
    <property type="entry name" value="RESISTANCE PROTEIN MDTM, PUTATIVE-RELATED-RELATED"/>
    <property type="match status" value="1"/>
</dbReference>
<evidence type="ECO:0000259" key="8">
    <source>
        <dbReference type="PROSITE" id="PS50850"/>
    </source>
</evidence>
<evidence type="ECO:0000256" key="1">
    <source>
        <dbReference type="ARBA" id="ARBA00004651"/>
    </source>
</evidence>
<feature type="transmembrane region" description="Helical" evidence="7">
    <location>
        <begin position="278"/>
        <end position="305"/>
    </location>
</feature>
<keyword evidence="3" id="KW-1003">Cell membrane</keyword>
<feature type="transmembrane region" description="Helical" evidence="7">
    <location>
        <begin position="311"/>
        <end position="329"/>
    </location>
</feature>
<feature type="transmembrane region" description="Helical" evidence="7">
    <location>
        <begin position="167"/>
        <end position="187"/>
    </location>
</feature>
<evidence type="ECO:0000313" key="10">
    <source>
        <dbReference type="Proteomes" id="UP000251205"/>
    </source>
</evidence>
<keyword evidence="2" id="KW-0813">Transport</keyword>
<comment type="subcellular location">
    <subcellularLocation>
        <location evidence="1">Cell membrane</location>
        <topology evidence="1">Multi-pass membrane protein</topology>
    </subcellularLocation>
</comment>
<dbReference type="PROSITE" id="PS50850">
    <property type="entry name" value="MFS"/>
    <property type="match status" value="1"/>
</dbReference>
<gene>
    <name evidence="9" type="ORF">DQ393_30960</name>
</gene>
<dbReference type="Gene3D" id="1.20.1250.20">
    <property type="entry name" value="MFS general substrate transporter like domains"/>
    <property type="match status" value="1"/>
</dbReference>
<sequence>MSRKVFGRQASFLTAAAVVAHTIWTSAAPALTYPLYAQEWHLTTFTTTAIFAVYPVFVVLMLVVFGNVSDYIGRREAMLFGLAASLVGSVIFALAPDVDWIFIGRAFMGVGVGLSAGPSAAAVVEFSAPARASQAGSMTAAAQAFGMIGAALVGGALIEYAPLPTRLNFAVLAVVLAMLMVTTWRLPNRTASRPAGRWRPRIPAIPNGLFATFVTATAAVTASYVLGAMTLSLDAQVARDVIASQNALVNGGTIALFAISSAIATIPARGVKPSRVMLAGSAIAIVSSGLLAIAAVLHSLVFYTVAQIGSGMAYSLLLLGGLSLINAAAPVTHRGATLSALFLVAYLVQAVVALLLGKIATWAGLSSAVDLGVATVATLALATLLLDAVRNAVAARHARKSDAC</sequence>
<feature type="domain" description="Major facilitator superfamily (MFS) profile" evidence="8">
    <location>
        <begin position="1"/>
        <end position="390"/>
    </location>
</feature>
<organism evidence="9 10">
    <name type="scientific">Rhizobium tropici</name>
    <dbReference type="NCBI Taxonomy" id="398"/>
    <lineage>
        <taxon>Bacteria</taxon>
        <taxon>Pseudomonadati</taxon>
        <taxon>Pseudomonadota</taxon>
        <taxon>Alphaproteobacteria</taxon>
        <taxon>Hyphomicrobiales</taxon>
        <taxon>Rhizobiaceae</taxon>
        <taxon>Rhizobium/Agrobacterium group</taxon>
        <taxon>Rhizobium</taxon>
    </lineage>
</organism>
<evidence type="ECO:0000256" key="3">
    <source>
        <dbReference type="ARBA" id="ARBA00022475"/>
    </source>
</evidence>
<proteinExistence type="predicted"/>
<feature type="transmembrane region" description="Helical" evidence="7">
    <location>
        <begin position="140"/>
        <end position="161"/>
    </location>
</feature>
<evidence type="ECO:0000256" key="4">
    <source>
        <dbReference type="ARBA" id="ARBA00022692"/>
    </source>
</evidence>
<dbReference type="SUPFAM" id="SSF103473">
    <property type="entry name" value="MFS general substrate transporter"/>
    <property type="match status" value="1"/>
</dbReference>
<evidence type="ECO:0000256" key="2">
    <source>
        <dbReference type="ARBA" id="ARBA00022448"/>
    </source>
</evidence>
<dbReference type="EMBL" id="QMKK01000061">
    <property type="protein sequence ID" value="RAX37247.1"/>
    <property type="molecule type" value="Genomic_DNA"/>
</dbReference>
<dbReference type="Proteomes" id="UP000251205">
    <property type="component" value="Unassembled WGS sequence"/>
</dbReference>
<feature type="transmembrane region" description="Helical" evidence="7">
    <location>
        <begin position="247"/>
        <end position="266"/>
    </location>
</feature>
<keyword evidence="5 7" id="KW-1133">Transmembrane helix</keyword>
<comment type="caution">
    <text evidence="9">The sequence shown here is derived from an EMBL/GenBank/DDBJ whole genome shotgun (WGS) entry which is preliminary data.</text>
</comment>
<evidence type="ECO:0000256" key="5">
    <source>
        <dbReference type="ARBA" id="ARBA00022989"/>
    </source>
</evidence>
<feature type="transmembrane region" description="Helical" evidence="7">
    <location>
        <begin position="77"/>
        <end position="95"/>
    </location>
</feature>
<evidence type="ECO:0000256" key="6">
    <source>
        <dbReference type="ARBA" id="ARBA00023136"/>
    </source>
</evidence>
<evidence type="ECO:0000256" key="7">
    <source>
        <dbReference type="SAM" id="Phobius"/>
    </source>
</evidence>
<dbReference type="GO" id="GO:0005886">
    <property type="term" value="C:plasma membrane"/>
    <property type="evidence" value="ECO:0007669"/>
    <property type="project" value="UniProtKB-SubCell"/>
</dbReference>
<protein>
    <recommendedName>
        <fullName evidence="8">Major facilitator superfamily (MFS) profile domain-containing protein</fullName>
    </recommendedName>
</protein>
<evidence type="ECO:0000313" key="9">
    <source>
        <dbReference type="EMBL" id="RAX37247.1"/>
    </source>
</evidence>
<dbReference type="InterPro" id="IPR050171">
    <property type="entry name" value="MFS_Transporters"/>
</dbReference>
<dbReference type="PANTHER" id="PTHR23517:SF13">
    <property type="entry name" value="MAJOR FACILITATOR SUPERFAMILY MFS_1"/>
    <property type="match status" value="1"/>
</dbReference>